<dbReference type="Proteomes" id="UP000070501">
    <property type="component" value="Unassembled WGS sequence"/>
</dbReference>
<protein>
    <recommendedName>
        <fullName evidence="3">Protein kinase domain-containing protein</fullName>
    </recommendedName>
</protein>
<dbReference type="InParanoid" id="A0A136J416"/>
<organism evidence="1 2">
    <name type="scientific">Microdochium bolleyi</name>
    <dbReference type="NCBI Taxonomy" id="196109"/>
    <lineage>
        <taxon>Eukaryota</taxon>
        <taxon>Fungi</taxon>
        <taxon>Dikarya</taxon>
        <taxon>Ascomycota</taxon>
        <taxon>Pezizomycotina</taxon>
        <taxon>Sordariomycetes</taxon>
        <taxon>Xylariomycetidae</taxon>
        <taxon>Xylariales</taxon>
        <taxon>Microdochiaceae</taxon>
        <taxon>Microdochium</taxon>
    </lineage>
</organism>
<evidence type="ECO:0000313" key="2">
    <source>
        <dbReference type="Proteomes" id="UP000070501"/>
    </source>
</evidence>
<sequence length="234" mass="27236">MHKADGDYSREAAVYEALRDARYPTAGVHTPRYYGSWTFSVPHPSPEDHEEGLGRGSVSSVLRPVRMILIEYLDGCTLHSLMYDKKGHYIPAVRNTYHESYRLHTWAKLLEAQALFDDARVRNEDDAARNVMLVPRPTAREPLSAQPTPRVVLIDFNLAVACDRVKHEHSPPLPPPESELPDNPLQDWWDREAYDFEGWVPEWYETDDKRRSEWLLEQFARANASKWRPLYKNH</sequence>
<reference evidence="2" key="1">
    <citation type="submission" date="2016-02" db="EMBL/GenBank/DDBJ databases">
        <title>Draft genome sequence of Microdochium bolleyi, a fungal endophyte of beachgrass.</title>
        <authorList>
            <consortium name="DOE Joint Genome Institute"/>
            <person name="David A.S."/>
            <person name="May G."/>
            <person name="Haridas S."/>
            <person name="Lim J."/>
            <person name="Wang M."/>
            <person name="Labutti K."/>
            <person name="Lipzen A."/>
            <person name="Barry K."/>
            <person name="Grigoriev I.V."/>
        </authorList>
    </citation>
    <scope>NUCLEOTIDE SEQUENCE [LARGE SCALE GENOMIC DNA]</scope>
    <source>
        <strain evidence="2">J235TASD1</strain>
    </source>
</reference>
<dbReference type="STRING" id="196109.A0A136J416"/>
<gene>
    <name evidence="1" type="ORF">Micbo1qcDRAFT_161960</name>
</gene>
<accession>A0A136J416</accession>
<dbReference type="EMBL" id="KQ964249">
    <property type="protein sequence ID" value="KXJ91915.1"/>
    <property type="molecule type" value="Genomic_DNA"/>
</dbReference>
<dbReference type="OrthoDB" id="4267316at2759"/>
<keyword evidence="2" id="KW-1185">Reference proteome</keyword>
<feature type="non-terminal residue" evidence="1">
    <location>
        <position position="234"/>
    </location>
</feature>
<evidence type="ECO:0000313" key="1">
    <source>
        <dbReference type="EMBL" id="KXJ91915.1"/>
    </source>
</evidence>
<evidence type="ECO:0008006" key="3">
    <source>
        <dbReference type="Google" id="ProtNLM"/>
    </source>
</evidence>
<dbReference type="AlphaFoldDB" id="A0A136J416"/>
<name>A0A136J416_9PEZI</name>
<proteinExistence type="predicted"/>